<dbReference type="AlphaFoldDB" id="F3QIK3"/>
<proteinExistence type="predicted"/>
<evidence type="ECO:0000313" key="2">
    <source>
        <dbReference type="Proteomes" id="UP000005156"/>
    </source>
</evidence>
<organism evidence="1 2">
    <name type="scientific">Parasutterella excrementihominis YIT 11859</name>
    <dbReference type="NCBI Taxonomy" id="762966"/>
    <lineage>
        <taxon>Bacteria</taxon>
        <taxon>Pseudomonadati</taxon>
        <taxon>Pseudomonadota</taxon>
        <taxon>Betaproteobacteria</taxon>
        <taxon>Burkholderiales</taxon>
        <taxon>Sutterellaceae</taxon>
        <taxon>Parasutterella</taxon>
    </lineage>
</organism>
<evidence type="ECO:0000313" key="1">
    <source>
        <dbReference type="EMBL" id="EGG56399.1"/>
    </source>
</evidence>
<dbReference type="HOGENOM" id="CLU_3171192_0_0_4"/>
<dbReference type="EMBL" id="AFBP01000017">
    <property type="protein sequence ID" value="EGG56399.1"/>
    <property type="molecule type" value="Genomic_DNA"/>
</dbReference>
<dbReference type="Proteomes" id="UP000005156">
    <property type="component" value="Unassembled WGS sequence"/>
</dbReference>
<sequence>MHEVSKKEVRLPFQHSTRLPYMQSYRIPSFQKHSDEIKETFLFSRVL</sequence>
<comment type="caution">
    <text evidence="1">The sequence shown here is derived from an EMBL/GenBank/DDBJ whole genome shotgun (WGS) entry which is preliminary data.</text>
</comment>
<protein>
    <submittedName>
        <fullName evidence="1">Uncharacterized protein</fullName>
    </submittedName>
</protein>
<keyword evidence="2" id="KW-1185">Reference proteome</keyword>
<gene>
    <name evidence="1" type="ORF">HMPREF9439_00752</name>
</gene>
<reference evidence="1 2" key="1">
    <citation type="submission" date="2011-02" db="EMBL/GenBank/DDBJ databases">
        <authorList>
            <person name="Weinstock G."/>
            <person name="Sodergren E."/>
            <person name="Clifton S."/>
            <person name="Fulton L."/>
            <person name="Fulton B."/>
            <person name="Courtney L."/>
            <person name="Fronick C."/>
            <person name="Harrison M."/>
            <person name="Strong C."/>
            <person name="Farmer C."/>
            <person name="Delahaunty K."/>
            <person name="Markovic C."/>
            <person name="Hall O."/>
            <person name="Minx P."/>
            <person name="Tomlinson C."/>
            <person name="Mitreva M."/>
            <person name="Hou S."/>
            <person name="Chen J."/>
            <person name="Wollam A."/>
            <person name="Pepin K.H."/>
            <person name="Johnson M."/>
            <person name="Bhonagiri V."/>
            <person name="Zhang X."/>
            <person name="Suruliraj S."/>
            <person name="Warren W."/>
            <person name="Chinwalla A."/>
            <person name="Mardis E.R."/>
            <person name="Wilson R.K."/>
        </authorList>
    </citation>
    <scope>NUCLEOTIDE SEQUENCE [LARGE SCALE GENOMIC DNA]</scope>
    <source>
        <strain evidence="1 2">YIT 11859</strain>
    </source>
</reference>
<name>F3QIK3_9BURK</name>
<accession>F3QIK3</accession>